<dbReference type="EMBL" id="QPFP01000157">
    <property type="protein sequence ID" value="TEB20067.1"/>
    <property type="molecule type" value="Genomic_DNA"/>
</dbReference>
<reference evidence="1 2" key="1">
    <citation type="journal article" date="2019" name="Nat. Ecol. Evol.">
        <title>Megaphylogeny resolves global patterns of mushroom evolution.</title>
        <authorList>
            <person name="Varga T."/>
            <person name="Krizsan K."/>
            <person name="Foldi C."/>
            <person name="Dima B."/>
            <person name="Sanchez-Garcia M."/>
            <person name="Sanchez-Ramirez S."/>
            <person name="Szollosi G.J."/>
            <person name="Szarkandi J.G."/>
            <person name="Papp V."/>
            <person name="Albert L."/>
            <person name="Andreopoulos W."/>
            <person name="Angelini C."/>
            <person name="Antonin V."/>
            <person name="Barry K.W."/>
            <person name="Bougher N.L."/>
            <person name="Buchanan P."/>
            <person name="Buyck B."/>
            <person name="Bense V."/>
            <person name="Catcheside P."/>
            <person name="Chovatia M."/>
            <person name="Cooper J."/>
            <person name="Damon W."/>
            <person name="Desjardin D."/>
            <person name="Finy P."/>
            <person name="Geml J."/>
            <person name="Haridas S."/>
            <person name="Hughes K."/>
            <person name="Justo A."/>
            <person name="Karasinski D."/>
            <person name="Kautmanova I."/>
            <person name="Kiss B."/>
            <person name="Kocsube S."/>
            <person name="Kotiranta H."/>
            <person name="LaButti K.M."/>
            <person name="Lechner B.E."/>
            <person name="Liimatainen K."/>
            <person name="Lipzen A."/>
            <person name="Lukacs Z."/>
            <person name="Mihaltcheva S."/>
            <person name="Morgado L.N."/>
            <person name="Niskanen T."/>
            <person name="Noordeloos M.E."/>
            <person name="Ohm R.A."/>
            <person name="Ortiz-Santana B."/>
            <person name="Ovrebo C."/>
            <person name="Racz N."/>
            <person name="Riley R."/>
            <person name="Savchenko A."/>
            <person name="Shiryaev A."/>
            <person name="Soop K."/>
            <person name="Spirin V."/>
            <person name="Szebenyi C."/>
            <person name="Tomsovsky M."/>
            <person name="Tulloss R.E."/>
            <person name="Uehling J."/>
            <person name="Grigoriev I.V."/>
            <person name="Vagvolgyi C."/>
            <person name="Papp T."/>
            <person name="Martin F.M."/>
            <person name="Miettinen O."/>
            <person name="Hibbett D.S."/>
            <person name="Nagy L.G."/>
        </authorList>
    </citation>
    <scope>NUCLEOTIDE SEQUENCE [LARGE SCALE GENOMIC DNA]</scope>
    <source>
        <strain evidence="1 2">FP101781</strain>
    </source>
</reference>
<keyword evidence="2" id="KW-1185">Reference proteome</keyword>
<evidence type="ECO:0000313" key="1">
    <source>
        <dbReference type="EMBL" id="TEB20067.1"/>
    </source>
</evidence>
<name>A0A4Y7SG11_COPMI</name>
<evidence type="ECO:0000313" key="2">
    <source>
        <dbReference type="Proteomes" id="UP000298030"/>
    </source>
</evidence>
<dbReference type="Proteomes" id="UP000298030">
    <property type="component" value="Unassembled WGS sequence"/>
</dbReference>
<comment type="caution">
    <text evidence="1">The sequence shown here is derived from an EMBL/GenBank/DDBJ whole genome shotgun (WGS) entry which is preliminary data.</text>
</comment>
<proteinExistence type="predicted"/>
<dbReference type="AlphaFoldDB" id="A0A4Y7SG11"/>
<organism evidence="1 2">
    <name type="scientific">Coprinellus micaceus</name>
    <name type="common">Glistening ink-cap mushroom</name>
    <name type="synonym">Coprinus micaceus</name>
    <dbReference type="NCBI Taxonomy" id="71717"/>
    <lineage>
        <taxon>Eukaryota</taxon>
        <taxon>Fungi</taxon>
        <taxon>Dikarya</taxon>
        <taxon>Basidiomycota</taxon>
        <taxon>Agaricomycotina</taxon>
        <taxon>Agaricomycetes</taxon>
        <taxon>Agaricomycetidae</taxon>
        <taxon>Agaricales</taxon>
        <taxon>Agaricineae</taxon>
        <taxon>Psathyrellaceae</taxon>
        <taxon>Coprinellus</taxon>
    </lineage>
</organism>
<sequence length="73" mass="7843">MQSPSSSRLVIRLTGSVLHHIIASATDLVPALPTPQGSDCRLIIVGRAFASIVATVTKELWNEYLKALDLAKT</sequence>
<accession>A0A4Y7SG11</accession>
<gene>
    <name evidence="1" type="ORF">FA13DRAFT_1801408</name>
</gene>
<protein>
    <submittedName>
        <fullName evidence="1">Uncharacterized protein</fullName>
    </submittedName>
</protein>